<dbReference type="Proteomes" id="UP000199608">
    <property type="component" value="Unassembled WGS sequence"/>
</dbReference>
<dbReference type="AlphaFoldDB" id="A0A1H2KCS2"/>
<sequence>MSIFRIKGITVELSCLGLIADKLRSNKIFVGTEAFRAAPWPQVNSSDGLCGDVYSLYSGLDCRLKSRAPLLPMAKPTIAIARMI</sequence>
<accession>A0A1H2KCS2</accession>
<proteinExistence type="predicted"/>
<name>A0A1H2KCS2_9BACT</name>
<evidence type="ECO:0000313" key="2">
    <source>
        <dbReference type="Proteomes" id="UP000199608"/>
    </source>
</evidence>
<reference evidence="2" key="1">
    <citation type="submission" date="2016-10" db="EMBL/GenBank/DDBJ databases">
        <authorList>
            <person name="Varghese N."/>
            <person name="Submissions S."/>
        </authorList>
    </citation>
    <scope>NUCLEOTIDE SEQUENCE [LARGE SCALE GENOMIC DNA]</scope>
    <source>
        <strain evidence="2">DSM 3384</strain>
    </source>
</reference>
<evidence type="ECO:0000313" key="1">
    <source>
        <dbReference type="EMBL" id="SDU66510.1"/>
    </source>
</evidence>
<dbReference type="EMBL" id="FNLL01000032">
    <property type="protein sequence ID" value="SDU66510.1"/>
    <property type="molecule type" value="Genomic_DNA"/>
</dbReference>
<protein>
    <submittedName>
        <fullName evidence="1">Uncharacterized protein</fullName>
    </submittedName>
</protein>
<keyword evidence="2" id="KW-1185">Reference proteome</keyword>
<organism evidence="1 2">
    <name type="scientific">Desulfobacula phenolica</name>
    <dbReference type="NCBI Taxonomy" id="90732"/>
    <lineage>
        <taxon>Bacteria</taxon>
        <taxon>Pseudomonadati</taxon>
        <taxon>Thermodesulfobacteriota</taxon>
        <taxon>Desulfobacteria</taxon>
        <taxon>Desulfobacterales</taxon>
        <taxon>Desulfobacteraceae</taxon>
        <taxon>Desulfobacula</taxon>
    </lineage>
</organism>
<gene>
    <name evidence="1" type="ORF">SAMN04487931_1328</name>
</gene>